<dbReference type="EMBL" id="WIGM01002174">
    <property type="protein sequence ID" value="KAF6783009.1"/>
    <property type="molecule type" value="Genomic_DNA"/>
</dbReference>
<feature type="non-terminal residue" evidence="1">
    <location>
        <position position="1"/>
    </location>
</feature>
<protein>
    <submittedName>
        <fullName evidence="1">Uncharacterized protein</fullName>
    </submittedName>
</protein>
<accession>A0A8H6IM86</accession>
<dbReference type="Proteomes" id="UP000639643">
    <property type="component" value="Unassembled WGS sequence"/>
</dbReference>
<gene>
    <name evidence="1" type="ORF">CMUS01_16689</name>
</gene>
<name>A0A8H6IM86_9PEZI</name>
<evidence type="ECO:0000313" key="1">
    <source>
        <dbReference type="EMBL" id="KAF6783009.1"/>
    </source>
</evidence>
<dbReference type="AlphaFoldDB" id="A0A8H6IM86"/>
<reference evidence="1" key="1">
    <citation type="journal article" date="2020" name="Phytopathology">
        <title>Genome Sequence Resources of Colletotrichum truncatum, C. plurivorum, C. musicola, and C. sojae: Four Species Pathogenic to Soybean (Glycine max).</title>
        <authorList>
            <person name="Rogerio F."/>
            <person name="Boufleur T.R."/>
            <person name="Ciampi-Guillardi M."/>
            <person name="Sukno S.A."/>
            <person name="Thon M.R."/>
            <person name="Massola Junior N.S."/>
            <person name="Baroncelli R."/>
        </authorList>
    </citation>
    <scope>NUCLEOTIDE SEQUENCE</scope>
    <source>
        <strain evidence="1">LFN0074</strain>
    </source>
</reference>
<evidence type="ECO:0000313" key="2">
    <source>
        <dbReference type="Proteomes" id="UP000639643"/>
    </source>
</evidence>
<keyword evidence="2" id="KW-1185">Reference proteome</keyword>
<comment type="caution">
    <text evidence="1">The sequence shown here is derived from an EMBL/GenBank/DDBJ whole genome shotgun (WGS) entry which is preliminary data.</text>
</comment>
<sequence>MGMDGWPAVDIASALLQQEVLDLALENMAWFRSARGKASLEPTPAASTAAYARRFSQQGPWAAVLQAARRFLGDDLQPRWVAAPTTDEDEEPEVLAGLTAATLASSVCDFLATLPSLSEEAVVCRKMGSKAVRSALALWFSQHKQPSARDCQYVCRQVRRIQEHCRKEHNWQNDWVKGGNVKRKAAPQREVPWTTGVLCQRFFPSRAGNRWFEEMDDDKRPPYRLTPKQGELWDRFEQAAEDSRTPQAERERAGLDMLISMLDHQLKRGHYENALISALVVMGIREDGGWVQITDYTNKYSA</sequence>
<proteinExistence type="predicted"/>
<organism evidence="1 2">
    <name type="scientific">Colletotrichum musicola</name>
    <dbReference type="NCBI Taxonomy" id="2175873"/>
    <lineage>
        <taxon>Eukaryota</taxon>
        <taxon>Fungi</taxon>
        <taxon>Dikarya</taxon>
        <taxon>Ascomycota</taxon>
        <taxon>Pezizomycotina</taxon>
        <taxon>Sordariomycetes</taxon>
        <taxon>Hypocreomycetidae</taxon>
        <taxon>Glomerellales</taxon>
        <taxon>Glomerellaceae</taxon>
        <taxon>Colletotrichum</taxon>
        <taxon>Colletotrichum orchidearum species complex</taxon>
    </lineage>
</organism>
<dbReference type="OrthoDB" id="5245264at2759"/>